<protein>
    <submittedName>
        <fullName evidence="1">Uncharacterized protein</fullName>
    </submittedName>
</protein>
<evidence type="ECO:0000313" key="1">
    <source>
        <dbReference type="EMBL" id="CAF1098867.1"/>
    </source>
</evidence>
<dbReference type="AlphaFoldDB" id="A0A814NUT5"/>
<dbReference type="Proteomes" id="UP000663879">
    <property type="component" value="Unassembled WGS sequence"/>
</dbReference>
<proteinExistence type="predicted"/>
<evidence type="ECO:0000313" key="2">
    <source>
        <dbReference type="Proteomes" id="UP000663879"/>
    </source>
</evidence>
<sequence length="258" mass="29352">DSFIKITNQTLKKHFSSSTILNEMFQVQKSVVCFKLCSRRNSCEYLKYQSENCSLYLSLSFNENLEDGNFWYKNNNDMIFADCTTSTGTAILSNFSLLATNYPVSNLTNLGFQIVYDQFYSNSTIYSDLTLLRNYCNPNSILCAGGGLANSDILLLVACGNCYQILTNTTKNSPKLVGSVYWYMTIDYSFGFSPSSTINQNRVDTYSLSDPLRLSWFIDSYSGGWRLGTITNLFTSTMYKKGVTNQRNFMSYKRNQKS</sequence>
<gene>
    <name evidence="1" type="ORF">OXX778_LOCUS21045</name>
</gene>
<reference evidence="1" key="1">
    <citation type="submission" date="2021-02" db="EMBL/GenBank/DDBJ databases">
        <authorList>
            <person name="Nowell W R."/>
        </authorList>
    </citation>
    <scope>NUCLEOTIDE SEQUENCE</scope>
    <source>
        <strain evidence="1">Ploen Becks lab</strain>
    </source>
</reference>
<dbReference type="OrthoDB" id="283037at2759"/>
<dbReference type="EMBL" id="CAJNOC010007435">
    <property type="protein sequence ID" value="CAF1098867.1"/>
    <property type="molecule type" value="Genomic_DNA"/>
</dbReference>
<organism evidence="1 2">
    <name type="scientific">Brachionus calyciflorus</name>
    <dbReference type="NCBI Taxonomy" id="104777"/>
    <lineage>
        <taxon>Eukaryota</taxon>
        <taxon>Metazoa</taxon>
        <taxon>Spiralia</taxon>
        <taxon>Gnathifera</taxon>
        <taxon>Rotifera</taxon>
        <taxon>Eurotatoria</taxon>
        <taxon>Monogononta</taxon>
        <taxon>Pseudotrocha</taxon>
        <taxon>Ploima</taxon>
        <taxon>Brachionidae</taxon>
        <taxon>Brachionus</taxon>
    </lineage>
</organism>
<comment type="caution">
    <text evidence="1">The sequence shown here is derived from an EMBL/GenBank/DDBJ whole genome shotgun (WGS) entry which is preliminary data.</text>
</comment>
<feature type="non-terminal residue" evidence="1">
    <location>
        <position position="1"/>
    </location>
</feature>
<accession>A0A814NUT5</accession>
<keyword evidence="2" id="KW-1185">Reference proteome</keyword>
<name>A0A814NUT5_9BILA</name>